<evidence type="ECO:0000256" key="1">
    <source>
        <dbReference type="ARBA" id="ARBA00022737"/>
    </source>
</evidence>
<dbReference type="Gene3D" id="1.25.40.20">
    <property type="entry name" value="Ankyrin repeat-containing domain"/>
    <property type="match status" value="2"/>
</dbReference>
<reference evidence="5" key="1">
    <citation type="journal article" date="2017" name="Genome Biol.">
        <title>Comparative genomics reveals high biological diversity and specific adaptations in the industrially and medically important fungal genus Aspergillus.</title>
        <authorList>
            <person name="de Vries R.P."/>
            <person name="Riley R."/>
            <person name="Wiebenga A."/>
            <person name="Aguilar-Osorio G."/>
            <person name="Amillis S."/>
            <person name="Uchima C.A."/>
            <person name="Anderluh G."/>
            <person name="Asadollahi M."/>
            <person name="Askin M."/>
            <person name="Barry K."/>
            <person name="Battaglia E."/>
            <person name="Bayram O."/>
            <person name="Benocci T."/>
            <person name="Braus-Stromeyer S.A."/>
            <person name="Caldana C."/>
            <person name="Canovas D."/>
            <person name="Cerqueira G.C."/>
            <person name="Chen F."/>
            <person name="Chen W."/>
            <person name="Choi C."/>
            <person name="Clum A."/>
            <person name="Dos Santos R.A."/>
            <person name="Damasio A.R."/>
            <person name="Diallinas G."/>
            <person name="Emri T."/>
            <person name="Fekete E."/>
            <person name="Flipphi M."/>
            <person name="Freyberg S."/>
            <person name="Gallo A."/>
            <person name="Gournas C."/>
            <person name="Habgood R."/>
            <person name="Hainaut M."/>
            <person name="Harispe M.L."/>
            <person name="Henrissat B."/>
            <person name="Hilden K.S."/>
            <person name="Hope R."/>
            <person name="Hossain A."/>
            <person name="Karabika E."/>
            <person name="Karaffa L."/>
            <person name="Karanyi Z."/>
            <person name="Krasevec N."/>
            <person name="Kuo A."/>
            <person name="Kusch H."/>
            <person name="LaButti K."/>
            <person name="Lagendijk E.L."/>
            <person name="Lapidus A."/>
            <person name="Levasseur A."/>
            <person name="Lindquist E."/>
            <person name="Lipzen A."/>
            <person name="Logrieco A.F."/>
            <person name="MacCabe A."/>
            <person name="Maekelae M.R."/>
            <person name="Malavazi I."/>
            <person name="Melin P."/>
            <person name="Meyer V."/>
            <person name="Mielnichuk N."/>
            <person name="Miskei M."/>
            <person name="Molnar A.P."/>
            <person name="Mule G."/>
            <person name="Ngan C.Y."/>
            <person name="Orejas M."/>
            <person name="Orosz E."/>
            <person name="Ouedraogo J.P."/>
            <person name="Overkamp K.M."/>
            <person name="Park H.-S."/>
            <person name="Perrone G."/>
            <person name="Piumi F."/>
            <person name="Punt P.J."/>
            <person name="Ram A.F."/>
            <person name="Ramon A."/>
            <person name="Rauscher S."/>
            <person name="Record E."/>
            <person name="Riano-Pachon D.M."/>
            <person name="Robert V."/>
            <person name="Roehrig J."/>
            <person name="Ruller R."/>
            <person name="Salamov A."/>
            <person name="Salih N.S."/>
            <person name="Samson R.A."/>
            <person name="Sandor E."/>
            <person name="Sanguinetti M."/>
            <person name="Schuetze T."/>
            <person name="Sepcic K."/>
            <person name="Shelest E."/>
            <person name="Sherlock G."/>
            <person name="Sophianopoulou V."/>
            <person name="Squina F.M."/>
            <person name="Sun H."/>
            <person name="Susca A."/>
            <person name="Todd R.B."/>
            <person name="Tsang A."/>
            <person name="Unkles S.E."/>
            <person name="van de Wiele N."/>
            <person name="van Rossen-Uffink D."/>
            <person name="Oliveira J.V."/>
            <person name="Vesth T.C."/>
            <person name="Visser J."/>
            <person name="Yu J.-H."/>
            <person name="Zhou M."/>
            <person name="Andersen M.R."/>
            <person name="Archer D.B."/>
            <person name="Baker S.E."/>
            <person name="Benoit I."/>
            <person name="Brakhage A.A."/>
            <person name="Braus G.H."/>
            <person name="Fischer R."/>
            <person name="Frisvad J.C."/>
            <person name="Goldman G.H."/>
            <person name="Houbraken J."/>
            <person name="Oakley B."/>
            <person name="Pocsi I."/>
            <person name="Scazzocchio C."/>
            <person name="Seiboth B."/>
            <person name="vanKuyk P.A."/>
            <person name="Wortman J."/>
            <person name="Dyer P.S."/>
            <person name="Grigoriev I.V."/>
        </authorList>
    </citation>
    <scope>NUCLEOTIDE SEQUENCE [LARGE SCALE GENOMIC DNA]</scope>
    <source>
        <strain evidence="5">CBS 583.65</strain>
    </source>
</reference>
<sequence>MGTSSDSIGHERLEPALVRAASCDDVEALANVLERARDNGQFGPAFLRIGFLRGVEQGSIAATEYLLQAGADPNAPSFNKKPPALLRAIHRERYRIVRLLLDHGASLEIVDENGRTPLMTAAWRGMIDILFLLIARGANINARDFRRRNNGCKANEQDNLGRTPLH</sequence>
<evidence type="ECO:0000313" key="4">
    <source>
        <dbReference type="EMBL" id="OJI99699.1"/>
    </source>
</evidence>
<evidence type="ECO:0000256" key="2">
    <source>
        <dbReference type="ARBA" id="ARBA00023043"/>
    </source>
</evidence>
<dbReference type="PANTHER" id="PTHR24171">
    <property type="entry name" value="ANKYRIN REPEAT DOMAIN-CONTAINING PROTEIN 39-RELATED"/>
    <property type="match status" value="1"/>
</dbReference>
<gene>
    <name evidence="4" type="ORF">ASPVEDRAFT_60609</name>
</gene>
<dbReference type="Proteomes" id="UP000184073">
    <property type="component" value="Unassembled WGS sequence"/>
</dbReference>
<organism evidence="4 5">
    <name type="scientific">Aspergillus versicolor CBS 583.65</name>
    <dbReference type="NCBI Taxonomy" id="1036611"/>
    <lineage>
        <taxon>Eukaryota</taxon>
        <taxon>Fungi</taxon>
        <taxon>Dikarya</taxon>
        <taxon>Ascomycota</taxon>
        <taxon>Pezizomycotina</taxon>
        <taxon>Eurotiomycetes</taxon>
        <taxon>Eurotiomycetidae</taxon>
        <taxon>Eurotiales</taxon>
        <taxon>Aspergillaceae</taxon>
        <taxon>Aspergillus</taxon>
        <taxon>Aspergillus subgen. Nidulantes</taxon>
    </lineage>
</organism>
<evidence type="ECO:0000313" key="5">
    <source>
        <dbReference type="Proteomes" id="UP000184073"/>
    </source>
</evidence>
<dbReference type="SUPFAM" id="SSF48403">
    <property type="entry name" value="Ankyrin repeat"/>
    <property type="match status" value="1"/>
</dbReference>
<dbReference type="InterPro" id="IPR036770">
    <property type="entry name" value="Ankyrin_rpt-contain_sf"/>
</dbReference>
<name>A0A1L9PDW7_ASPVE</name>
<dbReference type="EMBL" id="KV878127">
    <property type="protein sequence ID" value="OJI99699.1"/>
    <property type="molecule type" value="Genomic_DNA"/>
</dbReference>
<evidence type="ECO:0000256" key="3">
    <source>
        <dbReference type="PROSITE-ProRule" id="PRU00023"/>
    </source>
</evidence>
<keyword evidence="5" id="KW-1185">Reference proteome</keyword>
<keyword evidence="2 3" id="KW-0040">ANK repeat</keyword>
<dbReference type="VEuPathDB" id="FungiDB:ASPVEDRAFT_60609"/>
<dbReference type="GeneID" id="63731052"/>
<feature type="repeat" description="ANK" evidence="3">
    <location>
        <begin position="113"/>
        <end position="145"/>
    </location>
</feature>
<dbReference type="InterPro" id="IPR002110">
    <property type="entry name" value="Ankyrin_rpt"/>
</dbReference>
<dbReference type="OrthoDB" id="366390at2759"/>
<accession>A0A1L9PDW7</accession>
<dbReference type="SMART" id="SM00248">
    <property type="entry name" value="ANK"/>
    <property type="match status" value="3"/>
</dbReference>
<proteinExistence type="predicted"/>
<dbReference type="Pfam" id="PF12796">
    <property type="entry name" value="Ank_2"/>
    <property type="match status" value="1"/>
</dbReference>
<dbReference type="STRING" id="1036611.A0A1L9PDW7"/>
<keyword evidence="1" id="KW-0677">Repeat</keyword>
<dbReference type="PROSITE" id="PS50088">
    <property type="entry name" value="ANK_REPEAT"/>
    <property type="match status" value="1"/>
</dbReference>
<dbReference type="AlphaFoldDB" id="A0A1L9PDW7"/>
<dbReference type="RefSeq" id="XP_040665462.1">
    <property type="nucleotide sequence ID" value="XM_040815541.1"/>
</dbReference>
<protein>
    <submittedName>
        <fullName evidence="4">Uncharacterized protein</fullName>
    </submittedName>
</protein>
<dbReference type="PROSITE" id="PS50297">
    <property type="entry name" value="ANK_REP_REGION"/>
    <property type="match status" value="1"/>
</dbReference>